<dbReference type="Proteomes" id="UP001596013">
    <property type="component" value="Unassembled WGS sequence"/>
</dbReference>
<proteinExistence type="predicted"/>
<dbReference type="RefSeq" id="WP_377302544.1">
    <property type="nucleotide sequence ID" value="NZ_JBHSMK010000002.1"/>
</dbReference>
<name>A0ABW0JJ73_9GAMM</name>
<dbReference type="EMBL" id="JBHSMK010000002">
    <property type="protein sequence ID" value="MFC5435852.1"/>
    <property type="molecule type" value="Genomic_DNA"/>
</dbReference>
<reference evidence="2" key="1">
    <citation type="journal article" date="2019" name="Int. J. Syst. Evol. Microbiol.">
        <title>The Global Catalogue of Microorganisms (GCM) 10K type strain sequencing project: providing services to taxonomists for standard genome sequencing and annotation.</title>
        <authorList>
            <consortium name="The Broad Institute Genomics Platform"/>
            <consortium name="The Broad Institute Genome Sequencing Center for Infectious Disease"/>
            <person name="Wu L."/>
            <person name="Ma J."/>
        </authorList>
    </citation>
    <scope>NUCLEOTIDE SEQUENCE [LARGE SCALE GENOMIC DNA]</scope>
    <source>
        <strain evidence="2">JCM 17130</strain>
    </source>
</reference>
<dbReference type="Pfam" id="PF04328">
    <property type="entry name" value="Sel_put"/>
    <property type="match status" value="1"/>
</dbReference>
<gene>
    <name evidence="1" type="ORF">ACFPME_04740</name>
</gene>
<evidence type="ECO:0000313" key="2">
    <source>
        <dbReference type="Proteomes" id="UP001596013"/>
    </source>
</evidence>
<accession>A0ABW0JJ73</accession>
<protein>
    <submittedName>
        <fullName evidence="1">YbdD/YjiX family protein</fullName>
    </submittedName>
</protein>
<dbReference type="PANTHER" id="PTHR38453:SF1">
    <property type="entry name" value="CYTOPLASMIC PROTEIN"/>
    <property type="match status" value="1"/>
</dbReference>
<dbReference type="PANTHER" id="PTHR38453">
    <property type="entry name" value="CYTOPLASMIC PROTEIN-RELATED"/>
    <property type="match status" value="1"/>
</dbReference>
<keyword evidence="2" id="KW-1185">Reference proteome</keyword>
<evidence type="ECO:0000313" key="1">
    <source>
        <dbReference type="EMBL" id="MFC5435852.1"/>
    </source>
</evidence>
<sequence length="70" mass="8163">MNVPMQVLNSLKPGWKWAVQTARLCCGIPDYDAYVRHLRNHHPDREVPDYKAFFRERQAARYRGGGGRCC</sequence>
<organism evidence="1 2">
    <name type="scientific">Rhodanobacter umsongensis</name>
    <dbReference type="NCBI Taxonomy" id="633153"/>
    <lineage>
        <taxon>Bacteria</taxon>
        <taxon>Pseudomonadati</taxon>
        <taxon>Pseudomonadota</taxon>
        <taxon>Gammaproteobacteria</taxon>
        <taxon>Lysobacterales</taxon>
        <taxon>Rhodanobacteraceae</taxon>
        <taxon>Rhodanobacter</taxon>
    </lineage>
</organism>
<comment type="caution">
    <text evidence="1">The sequence shown here is derived from an EMBL/GenBank/DDBJ whole genome shotgun (WGS) entry which is preliminary data.</text>
</comment>
<dbReference type="InterPro" id="IPR007423">
    <property type="entry name" value="Sel_put"/>
</dbReference>